<dbReference type="GO" id="GO:0009507">
    <property type="term" value="C:chloroplast"/>
    <property type="evidence" value="ECO:0007669"/>
    <property type="project" value="UniProtKB-SubCell"/>
</dbReference>
<feature type="region of interest" description="Disordered" evidence="4">
    <location>
        <begin position="70"/>
        <end position="91"/>
    </location>
</feature>
<dbReference type="Proteomes" id="UP001530293">
    <property type="component" value="Unassembled WGS sequence"/>
</dbReference>
<accession>A0ABD3N1D0</accession>
<evidence type="ECO:0000256" key="2">
    <source>
        <dbReference type="ARBA" id="ARBA00022528"/>
    </source>
</evidence>
<dbReference type="PANTHER" id="PTHR33926">
    <property type="entry name" value="PROTEIN TIC 22, CHLOROPLASTIC"/>
    <property type="match status" value="1"/>
</dbReference>
<feature type="region of interest" description="Disordered" evidence="4">
    <location>
        <begin position="351"/>
        <end position="380"/>
    </location>
</feature>
<feature type="signal peptide" evidence="5">
    <location>
        <begin position="1"/>
        <end position="31"/>
    </location>
</feature>
<comment type="subcellular location">
    <subcellularLocation>
        <location evidence="1">Plastid</location>
        <location evidence="1">Chloroplast</location>
    </subcellularLocation>
</comment>
<gene>
    <name evidence="6" type="ORF">ACHAWU_008780</name>
</gene>
<evidence type="ECO:0000313" key="7">
    <source>
        <dbReference type="Proteomes" id="UP001530293"/>
    </source>
</evidence>
<keyword evidence="7" id="KW-1185">Reference proteome</keyword>
<dbReference type="InterPro" id="IPR007378">
    <property type="entry name" value="Tic22-like"/>
</dbReference>
<protein>
    <submittedName>
        <fullName evidence="6">Uncharacterized protein</fullName>
    </submittedName>
</protein>
<evidence type="ECO:0000256" key="4">
    <source>
        <dbReference type="SAM" id="MobiDB-lite"/>
    </source>
</evidence>
<feature type="compositionally biased region" description="Acidic residues" evidence="4">
    <location>
        <begin position="356"/>
        <end position="367"/>
    </location>
</feature>
<dbReference type="EMBL" id="JALLBG020000058">
    <property type="protein sequence ID" value="KAL3769088.1"/>
    <property type="molecule type" value="Genomic_DNA"/>
</dbReference>
<feature type="chain" id="PRO_5044744071" evidence="5">
    <location>
        <begin position="32"/>
        <end position="406"/>
    </location>
</feature>
<evidence type="ECO:0000313" key="6">
    <source>
        <dbReference type="EMBL" id="KAL3769088.1"/>
    </source>
</evidence>
<evidence type="ECO:0000256" key="1">
    <source>
        <dbReference type="ARBA" id="ARBA00004229"/>
    </source>
</evidence>
<evidence type="ECO:0000256" key="5">
    <source>
        <dbReference type="SAM" id="SignalP"/>
    </source>
</evidence>
<reference evidence="6 7" key="1">
    <citation type="submission" date="2024-10" db="EMBL/GenBank/DDBJ databases">
        <title>Updated reference genomes for cyclostephanoid diatoms.</title>
        <authorList>
            <person name="Roberts W.R."/>
            <person name="Alverson A.J."/>
        </authorList>
    </citation>
    <scope>NUCLEOTIDE SEQUENCE [LARGE SCALE GENOMIC DNA]</scope>
    <source>
        <strain evidence="6 7">AJA232-27</strain>
    </source>
</reference>
<dbReference type="Gene3D" id="3.40.1350.100">
    <property type="match status" value="1"/>
</dbReference>
<proteinExistence type="predicted"/>
<keyword evidence="5" id="KW-0732">Signal</keyword>
<dbReference type="PANTHER" id="PTHR33926:SF4">
    <property type="entry name" value="PROTEIN TIC 22, CHLOROPLASTIC"/>
    <property type="match status" value="1"/>
</dbReference>
<name>A0ABD3N1D0_9STRA</name>
<evidence type="ECO:0000256" key="3">
    <source>
        <dbReference type="ARBA" id="ARBA00022640"/>
    </source>
</evidence>
<comment type="caution">
    <text evidence="6">The sequence shown here is derived from an EMBL/GenBank/DDBJ whole genome shotgun (WGS) entry which is preliminary data.</text>
</comment>
<keyword evidence="3" id="KW-0934">Plastid</keyword>
<dbReference type="PROSITE" id="PS51257">
    <property type="entry name" value="PROKAR_LIPOPROTEIN"/>
    <property type="match status" value="1"/>
</dbReference>
<organism evidence="6 7">
    <name type="scientific">Discostella pseudostelligera</name>
    <dbReference type="NCBI Taxonomy" id="259834"/>
    <lineage>
        <taxon>Eukaryota</taxon>
        <taxon>Sar</taxon>
        <taxon>Stramenopiles</taxon>
        <taxon>Ochrophyta</taxon>
        <taxon>Bacillariophyta</taxon>
        <taxon>Coscinodiscophyceae</taxon>
        <taxon>Thalassiosirophycidae</taxon>
        <taxon>Stephanodiscales</taxon>
        <taxon>Stephanodiscaceae</taxon>
        <taxon>Discostella</taxon>
    </lineage>
</organism>
<keyword evidence="2" id="KW-0150">Chloroplast</keyword>
<dbReference type="AlphaFoldDB" id="A0ABD3N1D0"/>
<sequence length="406" mass="44533">MVLQKSTIHIRHWWHFLLLASCNLLVREAICSPNDLASQPSSSSSSSSSPHTTHALFGVRGGAFFGFGRSSKSQDKENNGDGGDGDAPKRFPALSQDEIEEKLNIPVFGLTDAQGNGVILSDSGSNNNIFHLFFSKHMADAALKAVVEANSSAPPLKVSAFHLGKCWFKLIDKSGSRMYTLHKYSKDAHQDGGGSAEEITKAVHFRLVPNAKDLMGARILTGLTPVDVEQLKDAVMEPNPPKALSIIQSAANSATSSFKSPFDQIPVFAIAQMRVRKKDEQGNSIGNNMVPFHLSTKTMSETWNEFIHQSPQFQDAEATLQLIELHKMVEMMQSESDFDFRNIVFIYPQYDKDSKDDSDDDNDESDDGGGGGDNGMKANDTANFDIEPFYSMEVFASTPDQSLVQI</sequence>